<dbReference type="EMBL" id="CP089286">
    <property type="protein sequence ID" value="UTO55835.1"/>
    <property type="molecule type" value="Genomic_DNA"/>
</dbReference>
<dbReference type="Pfam" id="PF06347">
    <property type="entry name" value="SH3_4"/>
    <property type="match status" value="2"/>
</dbReference>
<dbReference type="Proteomes" id="UP001059985">
    <property type="component" value="Chromosome"/>
</dbReference>
<evidence type="ECO:0008006" key="5">
    <source>
        <dbReference type="Google" id="ProtNLM"/>
    </source>
</evidence>
<protein>
    <recommendedName>
        <fullName evidence="5">SH3b domain-containing protein</fullName>
    </recommendedName>
</protein>
<gene>
    <name evidence="2" type="ORF">LUA81_02080</name>
    <name evidence="1" type="ORF">LUA82_02100</name>
</gene>
<evidence type="ECO:0000313" key="3">
    <source>
        <dbReference type="Proteomes" id="UP001059822"/>
    </source>
</evidence>
<dbReference type="EMBL" id="CP089285">
    <property type="protein sequence ID" value="UTO56750.1"/>
    <property type="molecule type" value="Genomic_DNA"/>
</dbReference>
<keyword evidence="4" id="KW-1185">Reference proteome</keyword>
<accession>A0A9Q9F401</accession>
<sequence>MKIEFVKLLLIFVLSITVFVSRSIASKVKFPYFSSLGFNKVDVRSGPGMEYPIKWIYVKKNLPVKVIGTFNIWKKIRDVEGGEGWVRSNVLKDQEVVIITSDTFGYKSPNIQDRYIMKIDKFIVLNVIKCDNDWCYVKAEKHKSWVQKKFLWGKASSK</sequence>
<evidence type="ECO:0000313" key="2">
    <source>
        <dbReference type="EMBL" id="UTO56750.1"/>
    </source>
</evidence>
<dbReference type="Proteomes" id="UP001059822">
    <property type="component" value="Chromosome"/>
</dbReference>
<name>A0A9Q9F401_9RICK</name>
<dbReference type="InterPro" id="IPR010466">
    <property type="entry name" value="DUF1058"/>
</dbReference>
<evidence type="ECO:0000313" key="4">
    <source>
        <dbReference type="Proteomes" id="UP001059985"/>
    </source>
</evidence>
<dbReference type="RefSeq" id="WP_218194419.1">
    <property type="nucleotide sequence ID" value="NZ_CP054597.1"/>
</dbReference>
<organism evidence="1 3">
    <name type="scientific">Neoehrlichia mikurensis</name>
    <dbReference type="NCBI Taxonomy" id="89586"/>
    <lineage>
        <taxon>Bacteria</taxon>
        <taxon>Pseudomonadati</taxon>
        <taxon>Pseudomonadota</taxon>
        <taxon>Alphaproteobacteria</taxon>
        <taxon>Rickettsiales</taxon>
        <taxon>Anaplasmataceae</taxon>
        <taxon>Candidatus Neoehrlichia</taxon>
    </lineage>
</organism>
<reference evidence="1" key="1">
    <citation type="journal article" date="2022" name="Microorganisms">
        <title>Assembly and Comparison of Ca. Neoehrlichia mikurensis Genomes.</title>
        <authorList>
            <person name="Azagi T."/>
            <person name="Dirks R.P."/>
            <person name="Yebra-Pimentel E.S."/>
            <person name="Schaap P.J."/>
            <person name="Koehorst J.J."/>
            <person name="Esser H.J."/>
            <person name="Sprong H."/>
        </authorList>
    </citation>
    <scope>NUCLEOTIDE SEQUENCE</scope>
    <source>
        <strain evidence="2">18-2804</strain>
        <strain evidence="1">18-2837</strain>
    </source>
</reference>
<evidence type="ECO:0000313" key="1">
    <source>
        <dbReference type="EMBL" id="UTO55835.1"/>
    </source>
</evidence>
<proteinExistence type="predicted"/>
<dbReference type="AlphaFoldDB" id="A0A9Q9F401"/>